<comment type="caution">
    <text evidence="2">The sequence shown here is derived from an EMBL/GenBank/DDBJ whole genome shotgun (WGS) entry which is preliminary data.</text>
</comment>
<dbReference type="Proteomes" id="UP001432322">
    <property type="component" value="Unassembled WGS sequence"/>
</dbReference>
<feature type="non-terminal residue" evidence="2">
    <location>
        <position position="1"/>
    </location>
</feature>
<gene>
    <name evidence="2" type="ORF">PFISCL1PPCAC_18143</name>
</gene>
<dbReference type="AlphaFoldDB" id="A0AAV5W4V1"/>
<reference evidence="2" key="1">
    <citation type="submission" date="2023-10" db="EMBL/GenBank/DDBJ databases">
        <title>Genome assembly of Pristionchus species.</title>
        <authorList>
            <person name="Yoshida K."/>
            <person name="Sommer R.J."/>
        </authorList>
    </citation>
    <scope>NUCLEOTIDE SEQUENCE</scope>
    <source>
        <strain evidence="2">RS5133</strain>
    </source>
</reference>
<protein>
    <submittedName>
        <fullName evidence="2">Uncharacterized protein</fullName>
    </submittedName>
</protein>
<sequence>PILILAMSKRKREEDKENDCAVGNATDQKRTKFNENERISLSHDVAESTELETIVDKIVEQIVNNEQMNHSEEVNDA</sequence>
<feature type="region of interest" description="Disordered" evidence="1">
    <location>
        <begin position="7"/>
        <end position="29"/>
    </location>
</feature>
<organism evidence="2 3">
    <name type="scientific">Pristionchus fissidentatus</name>
    <dbReference type="NCBI Taxonomy" id="1538716"/>
    <lineage>
        <taxon>Eukaryota</taxon>
        <taxon>Metazoa</taxon>
        <taxon>Ecdysozoa</taxon>
        <taxon>Nematoda</taxon>
        <taxon>Chromadorea</taxon>
        <taxon>Rhabditida</taxon>
        <taxon>Rhabditina</taxon>
        <taxon>Diplogasteromorpha</taxon>
        <taxon>Diplogasteroidea</taxon>
        <taxon>Neodiplogasteridae</taxon>
        <taxon>Pristionchus</taxon>
    </lineage>
</organism>
<name>A0AAV5W4V1_9BILA</name>
<evidence type="ECO:0000313" key="2">
    <source>
        <dbReference type="EMBL" id="GMT26846.1"/>
    </source>
</evidence>
<evidence type="ECO:0000313" key="3">
    <source>
        <dbReference type="Proteomes" id="UP001432322"/>
    </source>
</evidence>
<dbReference type="EMBL" id="BTSY01000005">
    <property type="protein sequence ID" value="GMT26846.1"/>
    <property type="molecule type" value="Genomic_DNA"/>
</dbReference>
<proteinExistence type="predicted"/>
<accession>A0AAV5W4V1</accession>
<feature type="non-terminal residue" evidence="2">
    <location>
        <position position="77"/>
    </location>
</feature>
<keyword evidence="3" id="KW-1185">Reference proteome</keyword>
<evidence type="ECO:0000256" key="1">
    <source>
        <dbReference type="SAM" id="MobiDB-lite"/>
    </source>
</evidence>